<dbReference type="GO" id="GO:0005524">
    <property type="term" value="F:ATP binding"/>
    <property type="evidence" value="ECO:0007669"/>
    <property type="project" value="UniProtKB-KW"/>
</dbReference>
<comment type="caution">
    <text evidence="2">The sequence shown here is derived from an EMBL/GenBank/DDBJ whole genome shotgun (WGS) entry which is preliminary data.</text>
</comment>
<keyword evidence="1" id="KW-0472">Membrane</keyword>
<reference evidence="2 3" key="1">
    <citation type="journal article" date="2021" name="Elife">
        <title>Chloroplast acquisition without the gene transfer in kleptoplastic sea slugs, Plakobranchus ocellatus.</title>
        <authorList>
            <person name="Maeda T."/>
            <person name="Takahashi S."/>
            <person name="Yoshida T."/>
            <person name="Shimamura S."/>
            <person name="Takaki Y."/>
            <person name="Nagai Y."/>
            <person name="Toyoda A."/>
            <person name="Suzuki Y."/>
            <person name="Arimoto A."/>
            <person name="Ishii H."/>
            <person name="Satoh N."/>
            <person name="Nishiyama T."/>
            <person name="Hasebe M."/>
            <person name="Maruyama T."/>
            <person name="Minagawa J."/>
            <person name="Obokata J."/>
            <person name="Shigenobu S."/>
        </authorList>
    </citation>
    <scope>NUCLEOTIDE SEQUENCE [LARGE SCALE GENOMIC DNA]</scope>
</reference>
<feature type="transmembrane region" description="Helical" evidence="1">
    <location>
        <begin position="6"/>
        <end position="25"/>
    </location>
</feature>
<organism evidence="2 3">
    <name type="scientific">Elysia marginata</name>
    <dbReference type="NCBI Taxonomy" id="1093978"/>
    <lineage>
        <taxon>Eukaryota</taxon>
        <taxon>Metazoa</taxon>
        <taxon>Spiralia</taxon>
        <taxon>Lophotrochozoa</taxon>
        <taxon>Mollusca</taxon>
        <taxon>Gastropoda</taxon>
        <taxon>Heterobranchia</taxon>
        <taxon>Euthyneura</taxon>
        <taxon>Panpulmonata</taxon>
        <taxon>Sacoglossa</taxon>
        <taxon>Placobranchoidea</taxon>
        <taxon>Plakobranchidae</taxon>
        <taxon>Elysia</taxon>
    </lineage>
</organism>
<name>A0AAV4HVM0_9GAST</name>
<keyword evidence="2" id="KW-0547">Nucleotide-binding</keyword>
<keyword evidence="1" id="KW-1133">Transmembrane helix</keyword>
<keyword evidence="3" id="KW-1185">Reference proteome</keyword>
<proteinExistence type="predicted"/>
<accession>A0AAV4HVM0</accession>
<dbReference type="EMBL" id="BMAT01002231">
    <property type="protein sequence ID" value="GFS02253.1"/>
    <property type="molecule type" value="Genomic_DNA"/>
</dbReference>
<evidence type="ECO:0000313" key="3">
    <source>
        <dbReference type="Proteomes" id="UP000762676"/>
    </source>
</evidence>
<protein>
    <submittedName>
        <fullName evidence="2">ATP-binding cassette sub-family A member 3</fullName>
    </submittedName>
</protein>
<evidence type="ECO:0000313" key="2">
    <source>
        <dbReference type="EMBL" id="GFS02253.1"/>
    </source>
</evidence>
<keyword evidence="1" id="KW-0812">Transmembrane</keyword>
<dbReference type="Proteomes" id="UP000762676">
    <property type="component" value="Unassembled WGS sequence"/>
</dbReference>
<evidence type="ECO:0000256" key="1">
    <source>
        <dbReference type="SAM" id="Phobius"/>
    </source>
</evidence>
<feature type="non-terminal residue" evidence="2">
    <location>
        <position position="1"/>
    </location>
</feature>
<keyword evidence="2" id="KW-0067">ATP-binding</keyword>
<sequence>EPGIGFYVVCMAAQGVFFFGIALLMDFHVLDHIWYLFNFCCWSDPKPKPEDVDRFDDDVEKERERILRRPPQYYTSKGL</sequence>
<gene>
    <name evidence="2" type="ORF">ElyMa_001118300</name>
</gene>
<dbReference type="AlphaFoldDB" id="A0AAV4HVM0"/>